<evidence type="ECO:0000313" key="1">
    <source>
        <dbReference type="EMBL" id="KAJ9111324.1"/>
    </source>
</evidence>
<keyword evidence="2" id="KW-1185">Reference proteome</keyword>
<dbReference type="Proteomes" id="UP001230649">
    <property type="component" value="Unassembled WGS sequence"/>
</dbReference>
<proteinExistence type="predicted"/>
<reference evidence="1" key="1">
    <citation type="submission" date="2023-04" db="EMBL/GenBank/DDBJ databases">
        <title>Draft Genome sequencing of Naganishia species isolated from polar environments using Oxford Nanopore Technology.</title>
        <authorList>
            <person name="Leo P."/>
            <person name="Venkateswaran K."/>
        </authorList>
    </citation>
    <scope>NUCLEOTIDE SEQUENCE</scope>
    <source>
        <strain evidence="1">MNA-CCFEE 5262</strain>
    </source>
</reference>
<organism evidence="1 2">
    <name type="scientific">Naganishia adeliensis</name>
    <dbReference type="NCBI Taxonomy" id="92952"/>
    <lineage>
        <taxon>Eukaryota</taxon>
        <taxon>Fungi</taxon>
        <taxon>Dikarya</taxon>
        <taxon>Basidiomycota</taxon>
        <taxon>Agaricomycotina</taxon>
        <taxon>Tremellomycetes</taxon>
        <taxon>Filobasidiales</taxon>
        <taxon>Filobasidiaceae</taxon>
        <taxon>Naganishia</taxon>
    </lineage>
</organism>
<name>A0ACC2WHU3_9TREE</name>
<sequence length="379" mass="42646">MSDKQQPSILSRYRQLAPSASIMVAPMCLGTMTFGEAHSETYGKCDKETSFKILDTYRDGETEEWLGEWLQARNNRDQLVIASKFTNSYRPKFTNEIQANYGGNGSKSMKLSLENTLKRLGTTYLDLFYLHIWDYTTSIPELMHSLNDLVVAGKVLYLGISDTPAWIVSKANQYARDHGLRQFSVYQGMWNAAMRDFEREIIPMAMDEGMALAPYGVLNQGRFQTRQGFEEREKNNSEGRNMIPIAKVDKQVSAVLEDLAVKRGGDVTLLNIALAYVMQKTPYVFPIIGGRKVEHLLGNLKGFELVLTDDEMHQIDCAYEFRHGFPTDFLSSALFDPKIECKMVAGPQAVLTRTGSSLPGLSFTVRSDGYLFVVGNDCP</sequence>
<evidence type="ECO:0000313" key="2">
    <source>
        <dbReference type="Proteomes" id="UP001230649"/>
    </source>
</evidence>
<dbReference type="EMBL" id="JASBWS010000019">
    <property type="protein sequence ID" value="KAJ9111324.1"/>
    <property type="molecule type" value="Genomic_DNA"/>
</dbReference>
<accession>A0ACC2WHU3</accession>
<protein>
    <submittedName>
        <fullName evidence="1">Uncharacterized protein</fullName>
    </submittedName>
</protein>
<gene>
    <name evidence="1" type="ORF">QFC20_002615</name>
</gene>
<comment type="caution">
    <text evidence="1">The sequence shown here is derived from an EMBL/GenBank/DDBJ whole genome shotgun (WGS) entry which is preliminary data.</text>
</comment>